<evidence type="ECO:0000313" key="1">
    <source>
        <dbReference type="EMBL" id="MBW0513095.1"/>
    </source>
</evidence>
<evidence type="ECO:0000313" key="2">
    <source>
        <dbReference type="Proteomes" id="UP000765509"/>
    </source>
</evidence>
<dbReference type="EMBL" id="AVOT02023190">
    <property type="protein sequence ID" value="MBW0513095.1"/>
    <property type="molecule type" value="Genomic_DNA"/>
</dbReference>
<gene>
    <name evidence="1" type="ORF">O181_052810</name>
</gene>
<organism evidence="1 2">
    <name type="scientific">Austropuccinia psidii MF-1</name>
    <dbReference type="NCBI Taxonomy" id="1389203"/>
    <lineage>
        <taxon>Eukaryota</taxon>
        <taxon>Fungi</taxon>
        <taxon>Dikarya</taxon>
        <taxon>Basidiomycota</taxon>
        <taxon>Pucciniomycotina</taxon>
        <taxon>Pucciniomycetes</taxon>
        <taxon>Pucciniales</taxon>
        <taxon>Sphaerophragmiaceae</taxon>
        <taxon>Austropuccinia</taxon>
    </lineage>
</organism>
<dbReference type="OrthoDB" id="3039677at2759"/>
<sequence>MVTINNVFKPLIDELLEPNNGVSIITPNYPHGQYVVVKLIGLIGDIIATHKAGGFMSHSAKYFCSWCELKDIKRNHLKLGKPCKQSAALSALGRWKEADSTTAQQYLAQYSGIRLSEINCLPYWDPVKKNFLGVLHS</sequence>
<dbReference type="AlphaFoldDB" id="A0A9Q3E5P3"/>
<keyword evidence="2" id="KW-1185">Reference proteome</keyword>
<name>A0A9Q3E5P3_9BASI</name>
<proteinExistence type="predicted"/>
<accession>A0A9Q3E5P3</accession>
<comment type="caution">
    <text evidence="1">The sequence shown here is derived from an EMBL/GenBank/DDBJ whole genome shotgun (WGS) entry which is preliminary data.</text>
</comment>
<dbReference type="Proteomes" id="UP000765509">
    <property type="component" value="Unassembled WGS sequence"/>
</dbReference>
<protein>
    <submittedName>
        <fullName evidence="1">Uncharacterized protein</fullName>
    </submittedName>
</protein>
<reference evidence="1" key="1">
    <citation type="submission" date="2021-03" db="EMBL/GenBank/DDBJ databases">
        <title>Draft genome sequence of rust myrtle Austropuccinia psidii MF-1, a brazilian biotype.</title>
        <authorList>
            <person name="Quecine M.C."/>
            <person name="Pachon D.M.R."/>
            <person name="Bonatelli M.L."/>
            <person name="Correr F.H."/>
            <person name="Franceschini L.M."/>
            <person name="Leite T.F."/>
            <person name="Margarido G.R.A."/>
            <person name="Almeida C.A."/>
            <person name="Ferrarezi J.A."/>
            <person name="Labate C.A."/>
        </authorList>
    </citation>
    <scope>NUCLEOTIDE SEQUENCE</scope>
    <source>
        <strain evidence="1">MF-1</strain>
    </source>
</reference>